<dbReference type="Pfam" id="PF07691">
    <property type="entry name" value="PA14"/>
    <property type="match status" value="1"/>
</dbReference>
<dbReference type="SUPFAM" id="SSF56436">
    <property type="entry name" value="C-type lectin-like"/>
    <property type="match status" value="1"/>
</dbReference>
<name>A0A3G2L476_9FLAO</name>
<dbReference type="SMART" id="SM00409">
    <property type="entry name" value="IG"/>
    <property type="match status" value="4"/>
</dbReference>
<sequence length="1436" mass="150303">MKCTWSLVFFFFCVGLLSAQQVYMDAFSTNAYTNNDGNTNFSNAWGEADNAGGGATGGNISVNSGSLVFNGLRSADYIYRNLDLSGVTKDVELSFSYNATSRGDERLRVYLFNASTNTWENITTLQVSTASTVTYTLTAGQKSNQSGIAFQSSSGDWSVGEIIRIDNVAFRIEDQPPVITATGNQDYCPGTSVPVVETVSISDPDDSTIQEVSVQISNGYINGEDILTLAGTHPNITASWIPAEGRLLLSGPATSTEFESAVSAVLFSSSSASPSGTRDFSIIVGDAYFLPDTGHYYQFFSDLGITWTSARDKAALSTYYGLQGYLATLTSLEEANFAGSQISGAGWIGGSDAAVENEWRWVTGPEAGTVFWNGLAGGSTPNYAFWNTGEPNQSGDEDYAHITEDGTGIDGSWNDLSNTGAGSGAYQPKGYVVEYGGMPGDPTIDVSASTSLTVDEDPVITAQPVDQAIVDGGDATFSVSATGGTLLYQWQVSTNDGASYTNISGATSSSVTINNVTFSDEGNRYRVLISESGSSCAAIASDYGVLSILMDSDGDGYADAYDLDDDNDGILDSEELGSCYGTLAYEFYDLTPPGNTVDNIPTTGALSTGSITSFDVDALQGAVDPGDADSFAIRYTGLIDIAAAGSYTFYTTSDDGSKLYINGLEVVNNDFDHGPQERSGVINLTAGLHDIEVLFFENGGGESLLVQYEGPSLAKQSIPFTAFYEGTCDIDGDGLANHLDDDSDGDGCSDADEAYGASGTDVDGNGMYGSGNPTVNSDGTVQAASYATPNDGDSNGEDDYKETVNAPVVPTSNTTETACNGGNISFSLTTNFADTHQWQFYNGSSWIDLADGGIYSGTDTNTLNLNGVTLAENGNQYRLVASYSGNVCREAISGTTTLSVIQPTVDAGADQTICDGESATLTAVGSGGSGSGYTYLWSTGETSSSITVSPVGNTNNNVDVDYTVTVTDSFGCTNSDVVRVTVEPTPTITVSSSPSCNFRLFQPTTYTLEVTVSAGSVTSTNGTVSNLGGNVWRIADVPDGTDITVTVSQGNCSRNLPVTAPNCTCPTVNAPVSGGDQEFCAGSPVPTLTATVGNNETVNWYDSISGGTWLQSNSTSYTPSSAGTYYAETINTFTGCTSNSRTAVRAIQNALPVVDAGPNVQICDGDSTTLTASASGGSGSGYSYLWSTGETSQAITVAPTGSANSNTTVPYSVTVTDSNGCEQTDSVNVTIYSRPQAIITTNDATCNVNNGSFTLSFPNHPNRTSIQFSLDGGATYRTNVADNSGSVTYGGLSGGTYNIWARWGNSACPVELGTYTINTVPVVTVVSEPIDQTIFVGQNTSFSVSANNADTYQWQVSTDGGAGFVDISDNAFYSGSQTNSLNISTPEIDFNGNIYRVRITNSSTSCAPTTSQIATLTVKVRTVISNRRITYRTKKN</sequence>
<keyword evidence="2" id="KW-0732">Signal</keyword>
<evidence type="ECO:0000313" key="6">
    <source>
        <dbReference type="Proteomes" id="UP000276309"/>
    </source>
</evidence>
<dbReference type="Pfam" id="PF19081">
    <property type="entry name" value="Ig_7"/>
    <property type="match status" value="1"/>
</dbReference>
<dbReference type="CDD" id="cd03603">
    <property type="entry name" value="CLECT_VCBS"/>
    <property type="match status" value="1"/>
</dbReference>
<dbReference type="InterPro" id="IPR037524">
    <property type="entry name" value="PA14/GLEYA"/>
</dbReference>
<dbReference type="SMART" id="SM00758">
    <property type="entry name" value="PA14"/>
    <property type="match status" value="1"/>
</dbReference>
<feature type="domain" description="PA14" evidence="4">
    <location>
        <begin position="578"/>
        <end position="722"/>
    </location>
</feature>
<feature type="domain" description="C-type lectin" evidence="3">
    <location>
        <begin position="292"/>
        <end position="415"/>
    </location>
</feature>
<protein>
    <recommendedName>
        <fullName evidence="7">PA14 domain-containing protein</fullName>
    </recommendedName>
</protein>
<evidence type="ECO:0008006" key="7">
    <source>
        <dbReference type="Google" id="ProtNLM"/>
    </source>
</evidence>
<dbReference type="InterPro" id="IPR013783">
    <property type="entry name" value="Ig-like_fold"/>
</dbReference>
<feature type="chain" id="PRO_5018052641" description="PA14 domain-containing protein" evidence="2">
    <location>
        <begin position="20"/>
        <end position="1436"/>
    </location>
</feature>
<dbReference type="SUPFAM" id="SSF48726">
    <property type="entry name" value="Immunoglobulin"/>
    <property type="match status" value="1"/>
</dbReference>
<dbReference type="Pfam" id="PF22352">
    <property type="entry name" value="K319L-like_PKD"/>
    <property type="match status" value="1"/>
</dbReference>
<feature type="compositionally biased region" description="Polar residues" evidence="1">
    <location>
        <begin position="771"/>
        <end position="793"/>
    </location>
</feature>
<accession>A0A3G2L476</accession>
<organism evidence="5 6">
    <name type="scientific">Euzebyella marina</name>
    <dbReference type="NCBI Taxonomy" id="1761453"/>
    <lineage>
        <taxon>Bacteria</taxon>
        <taxon>Pseudomonadati</taxon>
        <taxon>Bacteroidota</taxon>
        <taxon>Flavobacteriia</taxon>
        <taxon>Flavobacteriales</taxon>
        <taxon>Flavobacteriaceae</taxon>
        <taxon>Euzebyella</taxon>
    </lineage>
</organism>
<dbReference type="Gene3D" id="3.90.182.10">
    <property type="entry name" value="Toxin - Anthrax Protective Antigen,domain 1"/>
    <property type="match status" value="1"/>
</dbReference>
<dbReference type="Gene3D" id="3.10.100.10">
    <property type="entry name" value="Mannose-Binding Protein A, subunit A"/>
    <property type="match status" value="1"/>
</dbReference>
<feature type="compositionally biased region" description="Acidic residues" evidence="1">
    <location>
        <begin position="741"/>
        <end position="753"/>
    </location>
</feature>
<evidence type="ECO:0000313" key="5">
    <source>
        <dbReference type="EMBL" id="AYN67049.1"/>
    </source>
</evidence>
<dbReference type="InterPro" id="IPR034007">
    <property type="entry name" value="CTLD_bac"/>
</dbReference>
<dbReference type="Gene3D" id="2.60.40.10">
    <property type="entry name" value="Immunoglobulins"/>
    <property type="match status" value="3"/>
</dbReference>
<evidence type="ECO:0000256" key="2">
    <source>
        <dbReference type="SAM" id="SignalP"/>
    </source>
</evidence>
<dbReference type="PROSITE" id="PS51820">
    <property type="entry name" value="PA14"/>
    <property type="match status" value="1"/>
</dbReference>
<dbReference type="InterPro" id="IPR016186">
    <property type="entry name" value="C-type_lectin-like/link_sf"/>
</dbReference>
<dbReference type="InterPro" id="IPR018247">
    <property type="entry name" value="EF_Hand_1_Ca_BS"/>
</dbReference>
<dbReference type="InterPro" id="IPR044023">
    <property type="entry name" value="Ig_7"/>
</dbReference>
<proteinExistence type="predicted"/>
<dbReference type="OrthoDB" id="279982at2"/>
<reference evidence="5 6" key="1">
    <citation type="submission" date="2018-08" db="EMBL/GenBank/DDBJ databases">
        <title>The reduced genetic potential of extracellular carbohydrate catabolism in Euzebyella marina RN62, a Flavobacteriia bacterium isolated from the hadal water.</title>
        <authorList>
            <person name="Xue C."/>
        </authorList>
    </citation>
    <scope>NUCLEOTIDE SEQUENCE [LARGE SCALE GENOMIC DNA]</scope>
    <source>
        <strain evidence="5 6">RN62</strain>
    </source>
</reference>
<dbReference type="EMBL" id="CP032050">
    <property type="protein sequence ID" value="AYN67049.1"/>
    <property type="molecule type" value="Genomic_DNA"/>
</dbReference>
<dbReference type="InterPro" id="IPR011658">
    <property type="entry name" value="PA14_dom"/>
</dbReference>
<evidence type="ECO:0000256" key="1">
    <source>
        <dbReference type="SAM" id="MobiDB-lite"/>
    </source>
</evidence>
<dbReference type="InterPro" id="IPR003599">
    <property type="entry name" value="Ig_sub"/>
</dbReference>
<feature type="region of interest" description="Disordered" evidence="1">
    <location>
        <begin position="741"/>
        <end position="798"/>
    </location>
</feature>
<dbReference type="PROSITE" id="PS50041">
    <property type="entry name" value="C_TYPE_LECTIN_2"/>
    <property type="match status" value="1"/>
</dbReference>
<dbReference type="InterPro" id="IPR036179">
    <property type="entry name" value="Ig-like_dom_sf"/>
</dbReference>
<dbReference type="InterPro" id="IPR016187">
    <property type="entry name" value="CTDL_fold"/>
</dbReference>
<dbReference type="KEGG" id="emar:D1013_06535"/>
<dbReference type="PROSITE" id="PS00018">
    <property type="entry name" value="EF_HAND_1"/>
    <property type="match status" value="1"/>
</dbReference>
<dbReference type="Proteomes" id="UP000276309">
    <property type="component" value="Chromosome"/>
</dbReference>
<feature type="signal peptide" evidence="2">
    <location>
        <begin position="1"/>
        <end position="19"/>
    </location>
</feature>
<dbReference type="SUPFAM" id="SSF56988">
    <property type="entry name" value="Anthrax protective antigen"/>
    <property type="match status" value="1"/>
</dbReference>
<gene>
    <name evidence="5" type="ORF">D1013_06535</name>
</gene>
<dbReference type="SUPFAM" id="SSF49299">
    <property type="entry name" value="PKD domain"/>
    <property type="match status" value="1"/>
</dbReference>
<keyword evidence="6" id="KW-1185">Reference proteome</keyword>
<evidence type="ECO:0000259" key="3">
    <source>
        <dbReference type="PROSITE" id="PS50041"/>
    </source>
</evidence>
<evidence type="ECO:0000259" key="4">
    <source>
        <dbReference type="PROSITE" id="PS51820"/>
    </source>
</evidence>
<dbReference type="InterPro" id="IPR035986">
    <property type="entry name" value="PKD_dom_sf"/>
</dbReference>
<dbReference type="InterPro" id="IPR001304">
    <property type="entry name" value="C-type_lectin-like"/>
</dbReference>